<reference evidence="1" key="4">
    <citation type="submission" date="2019-03" db="UniProtKB">
        <authorList>
            <consortium name="EnsemblPlants"/>
        </authorList>
    </citation>
    <scope>IDENTIFICATION</scope>
</reference>
<reference evidence="1" key="3">
    <citation type="journal article" date="2017" name="Nature">
        <title>Genome sequence of the progenitor of the wheat D genome Aegilops tauschii.</title>
        <authorList>
            <person name="Luo M.C."/>
            <person name="Gu Y.Q."/>
            <person name="Puiu D."/>
            <person name="Wang H."/>
            <person name="Twardziok S.O."/>
            <person name="Deal K.R."/>
            <person name="Huo N."/>
            <person name="Zhu T."/>
            <person name="Wang L."/>
            <person name="Wang Y."/>
            <person name="McGuire P.E."/>
            <person name="Liu S."/>
            <person name="Long H."/>
            <person name="Ramasamy R.K."/>
            <person name="Rodriguez J.C."/>
            <person name="Van S.L."/>
            <person name="Yuan L."/>
            <person name="Wang Z."/>
            <person name="Xia Z."/>
            <person name="Xiao L."/>
            <person name="Anderson O.D."/>
            <person name="Ouyang S."/>
            <person name="Liang Y."/>
            <person name="Zimin A.V."/>
            <person name="Pertea G."/>
            <person name="Qi P."/>
            <person name="Bennetzen J.L."/>
            <person name="Dai X."/>
            <person name="Dawson M.W."/>
            <person name="Muller H.G."/>
            <person name="Kugler K."/>
            <person name="Rivarola-Duarte L."/>
            <person name="Spannagl M."/>
            <person name="Mayer K.F.X."/>
            <person name="Lu F.H."/>
            <person name="Bevan M.W."/>
            <person name="Leroy P."/>
            <person name="Li P."/>
            <person name="You F.M."/>
            <person name="Sun Q."/>
            <person name="Liu Z."/>
            <person name="Lyons E."/>
            <person name="Wicker T."/>
            <person name="Salzberg S.L."/>
            <person name="Devos K.M."/>
            <person name="Dvorak J."/>
        </authorList>
    </citation>
    <scope>NUCLEOTIDE SEQUENCE [LARGE SCALE GENOMIC DNA]</scope>
    <source>
        <strain evidence="1">cv. AL8/78</strain>
    </source>
</reference>
<protein>
    <submittedName>
        <fullName evidence="1">Uncharacterized protein</fullName>
    </submittedName>
</protein>
<proteinExistence type="predicted"/>
<evidence type="ECO:0000313" key="1">
    <source>
        <dbReference type="EnsemblPlants" id="AET2Gv20917700.1"/>
    </source>
</evidence>
<dbReference type="AlphaFoldDB" id="A0A453CPS6"/>
<reference evidence="2" key="1">
    <citation type="journal article" date="2014" name="Science">
        <title>Ancient hybridizations among the ancestral genomes of bread wheat.</title>
        <authorList>
            <consortium name="International Wheat Genome Sequencing Consortium,"/>
            <person name="Marcussen T."/>
            <person name="Sandve S.R."/>
            <person name="Heier L."/>
            <person name="Spannagl M."/>
            <person name="Pfeifer M."/>
            <person name="Jakobsen K.S."/>
            <person name="Wulff B.B."/>
            <person name="Steuernagel B."/>
            <person name="Mayer K.F."/>
            <person name="Olsen O.A."/>
        </authorList>
    </citation>
    <scope>NUCLEOTIDE SEQUENCE [LARGE SCALE GENOMIC DNA]</scope>
    <source>
        <strain evidence="2">cv. AL8/78</strain>
    </source>
</reference>
<sequence length="219" mass="22487">MLLVPVQITHAEAPLAVYTDTAHLQRVVMAPRLPLLWARGRRLLLLAVVLSQLGALSCQTLRGSVTCLDCPAGHHLSGVVVTVECSGGAGPHVVARTDGGGNFGVAVPESVLASRCPARVLGGTEQLCAPRRLTVARVVVAGRPGSYALGSRLAVFTRCGGAVATMSAGGSGGQTSPPRLAPRLPSPSLPPFVGRASPPYGLGIPLIYVFPFIPIIGIP</sequence>
<reference evidence="1" key="5">
    <citation type="journal article" date="2021" name="G3 (Bethesda)">
        <title>Aegilops tauschii genome assembly Aet v5.0 features greater sequence contiguity and improved annotation.</title>
        <authorList>
            <person name="Wang L."/>
            <person name="Zhu T."/>
            <person name="Rodriguez J.C."/>
            <person name="Deal K.R."/>
            <person name="Dubcovsky J."/>
            <person name="McGuire P.E."/>
            <person name="Lux T."/>
            <person name="Spannagl M."/>
            <person name="Mayer K.F.X."/>
            <person name="Baldrich P."/>
            <person name="Meyers B.C."/>
            <person name="Huo N."/>
            <person name="Gu Y.Q."/>
            <person name="Zhou H."/>
            <person name="Devos K.M."/>
            <person name="Bennetzen J.L."/>
            <person name="Unver T."/>
            <person name="Budak H."/>
            <person name="Gulick P.J."/>
            <person name="Galiba G."/>
            <person name="Kalapos B."/>
            <person name="Nelson D.R."/>
            <person name="Li P."/>
            <person name="You F.M."/>
            <person name="Luo M.C."/>
            <person name="Dvorak J."/>
        </authorList>
    </citation>
    <scope>NUCLEOTIDE SEQUENCE [LARGE SCALE GENOMIC DNA]</scope>
    <source>
        <strain evidence="1">cv. AL8/78</strain>
    </source>
</reference>
<organism evidence="1 2">
    <name type="scientific">Aegilops tauschii subsp. strangulata</name>
    <name type="common">Goatgrass</name>
    <dbReference type="NCBI Taxonomy" id="200361"/>
    <lineage>
        <taxon>Eukaryota</taxon>
        <taxon>Viridiplantae</taxon>
        <taxon>Streptophyta</taxon>
        <taxon>Embryophyta</taxon>
        <taxon>Tracheophyta</taxon>
        <taxon>Spermatophyta</taxon>
        <taxon>Magnoliopsida</taxon>
        <taxon>Liliopsida</taxon>
        <taxon>Poales</taxon>
        <taxon>Poaceae</taxon>
        <taxon>BOP clade</taxon>
        <taxon>Pooideae</taxon>
        <taxon>Triticodae</taxon>
        <taxon>Triticeae</taxon>
        <taxon>Triticinae</taxon>
        <taxon>Aegilops</taxon>
    </lineage>
</organism>
<dbReference type="Proteomes" id="UP000015105">
    <property type="component" value="Chromosome 2D"/>
</dbReference>
<reference evidence="2" key="2">
    <citation type="journal article" date="2017" name="Nat. Plants">
        <title>The Aegilops tauschii genome reveals multiple impacts of transposons.</title>
        <authorList>
            <person name="Zhao G."/>
            <person name="Zou C."/>
            <person name="Li K."/>
            <person name="Wang K."/>
            <person name="Li T."/>
            <person name="Gao L."/>
            <person name="Zhang X."/>
            <person name="Wang H."/>
            <person name="Yang Z."/>
            <person name="Liu X."/>
            <person name="Jiang W."/>
            <person name="Mao L."/>
            <person name="Kong X."/>
            <person name="Jiao Y."/>
            <person name="Jia J."/>
        </authorList>
    </citation>
    <scope>NUCLEOTIDE SEQUENCE [LARGE SCALE GENOMIC DNA]</scope>
    <source>
        <strain evidence="2">cv. AL8/78</strain>
    </source>
</reference>
<evidence type="ECO:0000313" key="2">
    <source>
        <dbReference type="Proteomes" id="UP000015105"/>
    </source>
</evidence>
<accession>A0A453CPS6</accession>
<dbReference type="EnsemblPlants" id="AET2Gv20917700.1">
    <property type="protein sequence ID" value="AET2Gv20917700.1"/>
    <property type="gene ID" value="AET2Gv20917700"/>
</dbReference>
<dbReference type="Gramene" id="AET2Gv20917700.1">
    <property type="protein sequence ID" value="AET2Gv20917700.1"/>
    <property type="gene ID" value="AET2Gv20917700"/>
</dbReference>
<keyword evidence="2" id="KW-1185">Reference proteome</keyword>
<name>A0A453CPS6_AEGTS</name>